<name>A0A8X6P9L1_NEPPI</name>
<dbReference type="OrthoDB" id="6437576at2759"/>
<sequence>MAVAYTDDSSYKSLNRGGAHPDGSIHKYRINTGMIASNFTSEFLAIKEALTIYLTDLQMLGFTEGLVVFLDSNSEVQVIKNRETNITSAINNLLERLDHKGKSYIL</sequence>
<dbReference type="EMBL" id="BMAW01066801">
    <property type="protein sequence ID" value="GFT56421.1"/>
    <property type="molecule type" value="Genomic_DNA"/>
</dbReference>
<evidence type="ECO:0000313" key="3">
    <source>
        <dbReference type="Proteomes" id="UP000887013"/>
    </source>
</evidence>
<comment type="caution">
    <text evidence="2">The sequence shown here is derived from an EMBL/GenBank/DDBJ whole genome shotgun (WGS) entry which is preliminary data.</text>
</comment>
<evidence type="ECO:0000256" key="1">
    <source>
        <dbReference type="SAM" id="MobiDB-lite"/>
    </source>
</evidence>
<dbReference type="AlphaFoldDB" id="A0A8X6P9L1"/>
<accession>A0A8X6P9L1</accession>
<feature type="region of interest" description="Disordered" evidence="1">
    <location>
        <begin position="1"/>
        <end position="21"/>
    </location>
</feature>
<keyword evidence="3" id="KW-1185">Reference proteome</keyword>
<dbReference type="GO" id="GO:0003676">
    <property type="term" value="F:nucleic acid binding"/>
    <property type="evidence" value="ECO:0007669"/>
    <property type="project" value="InterPro"/>
</dbReference>
<gene>
    <name evidence="2" type="ORF">NPIL_520191</name>
</gene>
<proteinExistence type="predicted"/>
<protein>
    <submittedName>
        <fullName evidence="2">Uncharacterized protein</fullName>
    </submittedName>
</protein>
<organism evidence="2 3">
    <name type="scientific">Nephila pilipes</name>
    <name type="common">Giant wood spider</name>
    <name type="synonym">Nephila maculata</name>
    <dbReference type="NCBI Taxonomy" id="299642"/>
    <lineage>
        <taxon>Eukaryota</taxon>
        <taxon>Metazoa</taxon>
        <taxon>Ecdysozoa</taxon>
        <taxon>Arthropoda</taxon>
        <taxon>Chelicerata</taxon>
        <taxon>Arachnida</taxon>
        <taxon>Araneae</taxon>
        <taxon>Araneomorphae</taxon>
        <taxon>Entelegynae</taxon>
        <taxon>Araneoidea</taxon>
        <taxon>Nephilidae</taxon>
        <taxon>Nephila</taxon>
    </lineage>
</organism>
<evidence type="ECO:0000313" key="2">
    <source>
        <dbReference type="EMBL" id="GFT56421.1"/>
    </source>
</evidence>
<reference evidence="2" key="1">
    <citation type="submission" date="2020-08" db="EMBL/GenBank/DDBJ databases">
        <title>Multicomponent nature underlies the extraordinary mechanical properties of spider dragline silk.</title>
        <authorList>
            <person name="Kono N."/>
            <person name="Nakamura H."/>
            <person name="Mori M."/>
            <person name="Yoshida Y."/>
            <person name="Ohtoshi R."/>
            <person name="Malay A.D."/>
            <person name="Moran D.A.P."/>
            <person name="Tomita M."/>
            <person name="Numata K."/>
            <person name="Arakawa K."/>
        </authorList>
    </citation>
    <scope>NUCLEOTIDE SEQUENCE</scope>
</reference>
<dbReference type="InterPro" id="IPR036397">
    <property type="entry name" value="RNaseH_sf"/>
</dbReference>
<dbReference type="Proteomes" id="UP000887013">
    <property type="component" value="Unassembled WGS sequence"/>
</dbReference>
<dbReference type="Gene3D" id="3.30.420.10">
    <property type="entry name" value="Ribonuclease H-like superfamily/Ribonuclease H"/>
    <property type="match status" value="1"/>
</dbReference>